<evidence type="ECO:0000313" key="2">
    <source>
        <dbReference type="EMBL" id="QSQ24484.1"/>
    </source>
</evidence>
<evidence type="ECO:0000313" key="3">
    <source>
        <dbReference type="Proteomes" id="UP000662747"/>
    </source>
</evidence>
<feature type="signal peptide" evidence="1">
    <location>
        <begin position="1"/>
        <end position="23"/>
    </location>
</feature>
<dbReference type="SUPFAM" id="SSF49464">
    <property type="entry name" value="Carboxypeptidase regulatory domain-like"/>
    <property type="match status" value="1"/>
</dbReference>
<protein>
    <submittedName>
        <fullName evidence="2">Carboxypeptidase regulatory-like domain-containing protein</fullName>
    </submittedName>
</protein>
<proteinExistence type="predicted"/>
<dbReference type="EMBL" id="CP071090">
    <property type="protein sequence ID" value="QSQ24484.1"/>
    <property type="molecule type" value="Genomic_DNA"/>
</dbReference>
<dbReference type="Gene3D" id="2.60.40.1120">
    <property type="entry name" value="Carboxypeptidase-like, regulatory domain"/>
    <property type="match status" value="1"/>
</dbReference>
<sequence>MATMKRWWLAMLAPAMLSLGCLEGPEAQPSAPVAEELREGESALATAVFTGTVKDSTGKTVPGATVTINGVNRTTDTAGKYFVSLTAVTTGYILNVSKSGYGPVTEFLAAGKLNAVHILPVAQVRQINPTVNSVVETPDVQISIPANSLVDAAGAPASGTVTLSIATYAPLSMPGDFTAVNSSGKTVALESVGAFFVGATDSKGAAVNLGLNKTAQVFLRVPAQVQTMPRCVLDATCRAAMWRYDNTTNRWVEQKANFAPTSTGTNFTLIGGPASRPGNLVPTNGGLGTWNADIEKTNPACTIIEFVGFDSACYGASGLTVNLQLKNAAGTYITKSDTVASDALFIALYNTRANQEQEVGIAFPAGVPDSCGNMTITSTPGPVGGYPVYTPPTGGFTRFDSGAPWGGVGFPKDSMGNNIDLTDVLTGDQPCNSHVTFTHN</sequence>
<dbReference type="InterPro" id="IPR008969">
    <property type="entry name" value="CarboxyPept-like_regulatory"/>
</dbReference>
<keyword evidence="3" id="KW-1185">Reference proteome</keyword>
<dbReference type="RefSeq" id="WP_206726047.1">
    <property type="nucleotide sequence ID" value="NZ_CP071090.1"/>
</dbReference>
<name>A0ABX7P287_9BACT</name>
<organism evidence="2 3">
    <name type="scientific">Pyxidicoccus parkwayensis</name>
    <dbReference type="NCBI Taxonomy" id="2813578"/>
    <lineage>
        <taxon>Bacteria</taxon>
        <taxon>Pseudomonadati</taxon>
        <taxon>Myxococcota</taxon>
        <taxon>Myxococcia</taxon>
        <taxon>Myxococcales</taxon>
        <taxon>Cystobacterineae</taxon>
        <taxon>Myxococcaceae</taxon>
        <taxon>Pyxidicoccus</taxon>
    </lineage>
</organism>
<dbReference type="Proteomes" id="UP000662747">
    <property type="component" value="Chromosome"/>
</dbReference>
<keyword evidence="1" id="KW-0732">Signal</keyword>
<evidence type="ECO:0000256" key="1">
    <source>
        <dbReference type="SAM" id="SignalP"/>
    </source>
</evidence>
<dbReference type="Pfam" id="PF13620">
    <property type="entry name" value="CarboxypepD_reg"/>
    <property type="match status" value="1"/>
</dbReference>
<accession>A0ABX7P287</accession>
<dbReference type="PROSITE" id="PS51257">
    <property type="entry name" value="PROKAR_LIPOPROTEIN"/>
    <property type="match status" value="1"/>
</dbReference>
<feature type="chain" id="PRO_5045069079" evidence="1">
    <location>
        <begin position="24"/>
        <end position="440"/>
    </location>
</feature>
<reference evidence="2 3" key="1">
    <citation type="submission" date="2021-02" db="EMBL/GenBank/DDBJ databases">
        <title>De Novo genome assembly of isolated myxobacteria.</title>
        <authorList>
            <person name="Stevens D.C."/>
        </authorList>
    </citation>
    <scope>NUCLEOTIDE SEQUENCE [LARGE SCALE GENOMIC DNA]</scope>
    <source>
        <strain evidence="3">SCPEA02</strain>
    </source>
</reference>
<gene>
    <name evidence="2" type="ORF">JY651_05900</name>
</gene>